<keyword evidence="2" id="KW-1185">Reference proteome</keyword>
<evidence type="ECO:0000313" key="1">
    <source>
        <dbReference type="EMBL" id="RKI91611.1"/>
    </source>
</evidence>
<accession>A0A3A9AVN4</accession>
<evidence type="ECO:0000313" key="2">
    <source>
        <dbReference type="Proteomes" id="UP000280696"/>
    </source>
</evidence>
<gene>
    <name evidence="1" type="ORF">D7V94_09920</name>
</gene>
<dbReference type="PANTHER" id="PTHR35866:SF1">
    <property type="entry name" value="YKGJ FAMILY CYSTEINE CLUSTER PROTEIN"/>
    <property type="match status" value="1"/>
</dbReference>
<comment type="caution">
    <text evidence="1">The sequence shown here is derived from an EMBL/GenBank/DDBJ whole genome shotgun (WGS) entry which is preliminary data.</text>
</comment>
<dbReference type="PANTHER" id="PTHR35866">
    <property type="entry name" value="PUTATIVE-RELATED"/>
    <property type="match status" value="1"/>
</dbReference>
<organism evidence="1 2">
    <name type="scientific">Parablautia intestinalis</name>
    <dbReference type="NCBI Taxonomy" id="2320100"/>
    <lineage>
        <taxon>Bacteria</taxon>
        <taxon>Bacillati</taxon>
        <taxon>Bacillota</taxon>
        <taxon>Clostridia</taxon>
        <taxon>Lachnospirales</taxon>
        <taxon>Lachnospiraceae</taxon>
        <taxon>Parablautia</taxon>
    </lineage>
</organism>
<dbReference type="EMBL" id="RAYQ01000009">
    <property type="protein sequence ID" value="RKI91611.1"/>
    <property type="molecule type" value="Genomic_DNA"/>
</dbReference>
<sequence length="226" mass="26413">MEREIDLKEISDGRLYTANDMVKAGCNECAGCFSCCQGMGNSIVLDPYDICALEEGLKTTFEKLMEDKIELNVVDGIIQPNLKMQGEKECCAFLNGEERCSIHGFRPGFCRMFPLGRVYEEDSFRYFLQIHECVYPVKTKVKIKKWLEIPELAKYEAYIRAWHFFLKDVQKIVRETQNDAVIKSINLYLLKLFYIKPYEDFTDEKGGDFYQQFYERLEEAKKAVKS</sequence>
<proteinExistence type="predicted"/>
<dbReference type="InterPro" id="IPR005358">
    <property type="entry name" value="Puta_zinc/iron-chelating_dom"/>
</dbReference>
<dbReference type="OrthoDB" id="9810361at2"/>
<dbReference type="Pfam" id="PF03692">
    <property type="entry name" value="CxxCxxCC"/>
    <property type="match status" value="1"/>
</dbReference>
<dbReference type="RefSeq" id="WP_120469355.1">
    <property type="nucleotide sequence ID" value="NZ_RAYQ01000009.1"/>
</dbReference>
<name>A0A3A9AVN4_9FIRM</name>
<protein>
    <submittedName>
        <fullName evidence="1">YkgJ family cysteine cluster protein</fullName>
    </submittedName>
</protein>
<dbReference type="Proteomes" id="UP000280696">
    <property type="component" value="Unassembled WGS sequence"/>
</dbReference>
<reference evidence="1 2" key="1">
    <citation type="submission" date="2018-09" db="EMBL/GenBank/DDBJ databases">
        <title>Murine metabolic-syndrome-specific gut microbial biobank.</title>
        <authorList>
            <person name="Liu C."/>
        </authorList>
    </citation>
    <scope>NUCLEOTIDE SEQUENCE [LARGE SCALE GENOMIC DNA]</scope>
    <source>
        <strain evidence="1 2">0.1xD8-82</strain>
    </source>
</reference>
<dbReference type="AlphaFoldDB" id="A0A3A9AVN4"/>